<dbReference type="SUPFAM" id="SSF56672">
    <property type="entry name" value="DNA/RNA polymerases"/>
    <property type="match status" value="1"/>
</dbReference>
<feature type="region of interest" description="Disordered" evidence="2">
    <location>
        <begin position="679"/>
        <end position="737"/>
    </location>
</feature>
<dbReference type="InterPro" id="IPR043128">
    <property type="entry name" value="Rev_trsase/Diguanyl_cyclase"/>
</dbReference>
<sequence>MIDKHGIHPTDAKVKAIKEAPRPKCKTNLQAFLGLINFYHMFLPQKATIAEPLHRLLGKKSVWVWGRKEQSAFNSIKRLITSDAVLIQFSENLPVVLTCDASPFGVGFFLSHRLPSEREAPIAFYSRTLTKAERNYSQLDKEALAVVAAVKRFHEYLCGRTFTIVTDHKPLLGIVAGDKPTPTILSPRMLRWTEFLAPYSYKLIHKPGKDIGHADALSHCPLPCHKEDFEPETHTFFLETVAKLPVHAAEIARGTAKDTVLAPVIGWIKKGWPLQDLPHLAQPFKSRQTELSVLRGCILWGNRAVIPAKLQREVLEMLHEGHPGIVRMKGLARSYVWWPGIDKMVENWVASCPNCQVVRPAPSHAPTQEWECPRGPWSRIHIDFAAPIRGHTFLILVDAYSKWLEVLPMASTTTDAVIKQLRKLFVTHGLPDVLVSDNGPQFTSNLFESYLAQEGIRHALTAPGHPSANGRAERMVRFTKEKLQQLGPGDITEKVEKLLSVQHITPNPSNNLSPAELLMGRKLRSSLDRLHPTYAPNAPLDSTSKVRTFSVGDSVYAKNLIGEPLWIPAEITQITGPRSYRVQTEDGLLWSRHIDQLRSRFSQEHRLCLSLVPSPDVNSRGEGEEQEENQQARINPMCNEPLRQEPSQNLSQCQNPFLEVEDCTSLPDLGADIGLEMGWEERPDSNSQTGSSFTGSPSREMSADTFPLSLGENVKTPEPRRSQCTRKSPTYLKEYIR</sequence>
<dbReference type="InterPro" id="IPR036397">
    <property type="entry name" value="RNaseH_sf"/>
</dbReference>
<evidence type="ECO:0000313" key="5">
    <source>
        <dbReference type="Proteomes" id="UP000694559"/>
    </source>
</evidence>
<keyword evidence="5" id="KW-1185">Reference proteome</keyword>
<dbReference type="InterPro" id="IPR041577">
    <property type="entry name" value="RT_RNaseH_2"/>
</dbReference>
<reference evidence="4" key="1">
    <citation type="submission" date="2025-08" db="UniProtKB">
        <authorList>
            <consortium name="Ensembl"/>
        </authorList>
    </citation>
    <scope>IDENTIFICATION</scope>
</reference>
<dbReference type="InterPro" id="IPR041588">
    <property type="entry name" value="Integrase_H2C2"/>
</dbReference>
<evidence type="ECO:0000313" key="4">
    <source>
        <dbReference type="Ensembl" id="ENSNNAP00000017778.1"/>
    </source>
</evidence>
<dbReference type="AlphaFoldDB" id="A0A8C6XSK0"/>
<dbReference type="GO" id="GO:0015074">
    <property type="term" value="P:DNA integration"/>
    <property type="evidence" value="ECO:0007669"/>
    <property type="project" value="InterPro"/>
</dbReference>
<dbReference type="Pfam" id="PF17921">
    <property type="entry name" value="Integrase_H2C2"/>
    <property type="match status" value="1"/>
</dbReference>
<dbReference type="Pfam" id="PF17919">
    <property type="entry name" value="RT_RNaseH_2"/>
    <property type="match status" value="1"/>
</dbReference>
<dbReference type="Gene3D" id="3.30.70.270">
    <property type="match status" value="1"/>
</dbReference>
<evidence type="ECO:0000256" key="1">
    <source>
        <dbReference type="ARBA" id="ARBA00039658"/>
    </source>
</evidence>
<dbReference type="Gene3D" id="1.10.340.70">
    <property type="match status" value="1"/>
</dbReference>
<feature type="domain" description="Integrase catalytic" evidence="3">
    <location>
        <begin position="372"/>
        <end position="522"/>
    </location>
</feature>
<dbReference type="Gene3D" id="3.10.20.370">
    <property type="match status" value="1"/>
</dbReference>
<dbReference type="InterPro" id="IPR043502">
    <property type="entry name" value="DNA/RNA_pol_sf"/>
</dbReference>
<dbReference type="CDD" id="cd09274">
    <property type="entry name" value="RNase_HI_RT_Ty3"/>
    <property type="match status" value="1"/>
</dbReference>
<dbReference type="PROSITE" id="PS50994">
    <property type="entry name" value="INTEGRASE"/>
    <property type="match status" value="1"/>
</dbReference>
<dbReference type="Proteomes" id="UP000694559">
    <property type="component" value="Unplaced"/>
</dbReference>
<dbReference type="FunFam" id="3.10.20.370:FF:000001">
    <property type="entry name" value="Retrovirus-related Pol polyprotein from transposon 17.6-like protein"/>
    <property type="match status" value="1"/>
</dbReference>
<feature type="compositionally biased region" description="Polar residues" evidence="2">
    <location>
        <begin position="685"/>
        <end position="699"/>
    </location>
</feature>
<dbReference type="SUPFAM" id="SSF53098">
    <property type="entry name" value="Ribonuclease H-like"/>
    <property type="match status" value="1"/>
</dbReference>
<dbReference type="InterPro" id="IPR050951">
    <property type="entry name" value="Retrovirus_Pol_polyprotein"/>
</dbReference>
<dbReference type="OrthoDB" id="775972at2759"/>
<dbReference type="Pfam" id="PF00665">
    <property type="entry name" value="rve"/>
    <property type="match status" value="1"/>
</dbReference>
<reference evidence="4" key="2">
    <citation type="submission" date="2025-09" db="UniProtKB">
        <authorList>
            <consortium name="Ensembl"/>
        </authorList>
    </citation>
    <scope>IDENTIFICATION</scope>
</reference>
<dbReference type="GO" id="GO:0003676">
    <property type="term" value="F:nucleic acid binding"/>
    <property type="evidence" value="ECO:0007669"/>
    <property type="project" value="InterPro"/>
</dbReference>
<accession>A0A8C6XSK0</accession>
<proteinExistence type="predicted"/>
<dbReference type="InterPro" id="IPR012337">
    <property type="entry name" value="RNaseH-like_sf"/>
</dbReference>
<dbReference type="GeneTree" id="ENSGT00940000166838"/>
<dbReference type="OMA" id="PETHTFF"/>
<evidence type="ECO:0000256" key="2">
    <source>
        <dbReference type="SAM" id="MobiDB-lite"/>
    </source>
</evidence>
<dbReference type="Ensembl" id="ENSNNAT00000018667.1">
    <property type="protein sequence ID" value="ENSNNAP00000017778.1"/>
    <property type="gene ID" value="ENSNNAG00000011905.1"/>
</dbReference>
<dbReference type="FunFam" id="1.10.340.70:FF:000003">
    <property type="entry name" value="Protein CBG25708"/>
    <property type="match status" value="1"/>
</dbReference>
<dbReference type="FunFam" id="3.30.420.10:FF:000063">
    <property type="entry name" value="Retrovirus-related Pol polyprotein from transposon 297-like Protein"/>
    <property type="match status" value="1"/>
</dbReference>
<evidence type="ECO:0000259" key="3">
    <source>
        <dbReference type="PROSITE" id="PS50994"/>
    </source>
</evidence>
<feature type="region of interest" description="Disordered" evidence="2">
    <location>
        <begin position="612"/>
        <end position="631"/>
    </location>
</feature>
<dbReference type="PANTHER" id="PTHR37984">
    <property type="entry name" value="PROTEIN CBG26694"/>
    <property type="match status" value="1"/>
</dbReference>
<protein>
    <recommendedName>
        <fullName evidence="1">Gypsy retrotransposon integrase-like protein 1</fullName>
    </recommendedName>
</protein>
<organism evidence="4 5">
    <name type="scientific">Naja naja</name>
    <name type="common">Indian cobra</name>
    <dbReference type="NCBI Taxonomy" id="35670"/>
    <lineage>
        <taxon>Eukaryota</taxon>
        <taxon>Metazoa</taxon>
        <taxon>Chordata</taxon>
        <taxon>Craniata</taxon>
        <taxon>Vertebrata</taxon>
        <taxon>Euteleostomi</taxon>
        <taxon>Lepidosauria</taxon>
        <taxon>Squamata</taxon>
        <taxon>Bifurcata</taxon>
        <taxon>Unidentata</taxon>
        <taxon>Episquamata</taxon>
        <taxon>Toxicofera</taxon>
        <taxon>Serpentes</taxon>
        <taxon>Colubroidea</taxon>
        <taxon>Elapidae</taxon>
        <taxon>Elapinae</taxon>
        <taxon>Naja</taxon>
    </lineage>
</organism>
<dbReference type="InterPro" id="IPR001584">
    <property type="entry name" value="Integrase_cat-core"/>
</dbReference>
<dbReference type="FunFam" id="3.30.70.270:FF:000026">
    <property type="entry name" value="Transposon Ty3-G Gag-Pol polyprotein"/>
    <property type="match status" value="1"/>
</dbReference>
<name>A0A8C6XSK0_NAJNA</name>
<dbReference type="Gene3D" id="3.30.420.10">
    <property type="entry name" value="Ribonuclease H-like superfamily/Ribonuclease H"/>
    <property type="match status" value="1"/>
</dbReference>
<dbReference type="PANTHER" id="PTHR37984:SF12">
    <property type="entry name" value="RIBONUCLEASE H"/>
    <property type="match status" value="1"/>
</dbReference>